<dbReference type="PROSITE" id="PS50883">
    <property type="entry name" value="EAL"/>
    <property type="match status" value="1"/>
</dbReference>
<dbReference type="InterPro" id="IPR050706">
    <property type="entry name" value="Cyclic-di-GMP_PDE-like"/>
</dbReference>
<gene>
    <name evidence="2" type="ORF">QR721_12585</name>
</gene>
<dbReference type="RefSeq" id="WP_348027510.1">
    <property type="nucleotide sequence ID" value="NZ_CP129113.1"/>
</dbReference>
<evidence type="ECO:0000313" key="2">
    <source>
        <dbReference type="EMBL" id="WLV24463.1"/>
    </source>
</evidence>
<protein>
    <submittedName>
        <fullName evidence="2">EAL domain-containing protein</fullName>
    </submittedName>
</protein>
<proteinExistence type="predicted"/>
<dbReference type="Proteomes" id="UP001180087">
    <property type="component" value="Chromosome"/>
</dbReference>
<dbReference type="SMART" id="SM00052">
    <property type="entry name" value="EAL"/>
    <property type="match status" value="1"/>
</dbReference>
<name>A0ABY9KUE6_9BACI</name>
<organism evidence="2 3">
    <name type="scientific">Aciduricibacillus chroicocephali</name>
    <dbReference type="NCBI Taxonomy" id="3054939"/>
    <lineage>
        <taxon>Bacteria</taxon>
        <taxon>Bacillati</taxon>
        <taxon>Bacillota</taxon>
        <taxon>Bacilli</taxon>
        <taxon>Bacillales</taxon>
        <taxon>Bacillaceae</taxon>
        <taxon>Aciduricibacillus</taxon>
    </lineage>
</organism>
<dbReference type="Pfam" id="PF00563">
    <property type="entry name" value="EAL"/>
    <property type="match status" value="1"/>
</dbReference>
<dbReference type="PANTHER" id="PTHR33121:SF76">
    <property type="entry name" value="SIGNALING PROTEIN"/>
    <property type="match status" value="1"/>
</dbReference>
<dbReference type="InterPro" id="IPR001633">
    <property type="entry name" value="EAL_dom"/>
</dbReference>
<dbReference type="Gene3D" id="3.20.20.450">
    <property type="entry name" value="EAL domain"/>
    <property type="match status" value="1"/>
</dbReference>
<reference evidence="2" key="1">
    <citation type="submission" date="2023-06" db="EMBL/GenBank/DDBJ databases">
        <title>A Treasure from Seagulls: Isolation and Description of Aciduricobacillus qingdaonensis gen. nov., sp. nov., a Rare Obligately Uric Acid-utilizing Member in the Family Bacillaceae.</title>
        <authorList>
            <person name="Liu W."/>
            <person name="Wang B."/>
        </authorList>
    </citation>
    <scope>NUCLEOTIDE SEQUENCE</scope>
    <source>
        <strain evidence="2">44XB</strain>
    </source>
</reference>
<accession>A0ABY9KUE6</accession>
<keyword evidence="3" id="KW-1185">Reference proteome</keyword>
<dbReference type="CDD" id="cd01948">
    <property type="entry name" value="EAL"/>
    <property type="match status" value="1"/>
</dbReference>
<dbReference type="PANTHER" id="PTHR33121">
    <property type="entry name" value="CYCLIC DI-GMP PHOSPHODIESTERASE PDEF"/>
    <property type="match status" value="1"/>
</dbReference>
<dbReference type="EMBL" id="CP129113">
    <property type="protein sequence ID" value="WLV24463.1"/>
    <property type="molecule type" value="Genomic_DNA"/>
</dbReference>
<evidence type="ECO:0000313" key="3">
    <source>
        <dbReference type="Proteomes" id="UP001180087"/>
    </source>
</evidence>
<evidence type="ECO:0000259" key="1">
    <source>
        <dbReference type="PROSITE" id="PS50883"/>
    </source>
</evidence>
<feature type="domain" description="EAL" evidence="1">
    <location>
        <begin position="2"/>
        <end position="252"/>
    </location>
</feature>
<dbReference type="InterPro" id="IPR035919">
    <property type="entry name" value="EAL_sf"/>
</dbReference>
<sequence length="252" mass="28589">MGKKEFPSLDEVLEKRLYHHHFQPIICMDSNAPHGYECLLRTPFAGNPQKLFRKAILERRLFELDISSIIHAIDHINRHADLFESGTKFYLNVYPSTLVSPAFIILLKDMITASPFDASSFVLEINEDELISHAISLKPAVKRLRSIGVQVALDDIGASIEHFDTMVTVRPDIIKLDKYFANDLAASEHKKKHITMLSHYSRKNNMQIVLEGIETHADLEAAVECGIPLIQGYLLGRPDDLLKIFSNKISQQ</sequence>
<dbReference type="SUPFAM" id="SSF141868">
    <property type="entry name" value="EAL domain-like"/>
    <property type="match status" value="1"/>
</dbReference>